<dbReference type="Proteomes" id="UP000231081">
    <property type="component" value="Unassembled WGS sequence"/>
</dbReference>
<name>A0A2H0B371_9BACT</name>
<gene>
    <name evidence="1" type="ORF">COX09_03580</name>
</gene>
<dbReference type="AlphaFoldDB" id="A0A2H0B371"/>
<dbReference type="EMBL" id="PCSQ01000093">
    <property type="protein sequence ID" value="PIP52071.1"/>
    <property type="molecule type" value="Genomic_DNA"/>
</dbReference>
<comment type="caution">
    <text evidence="1">The sequence shown here is derived from an EMBL/GenBank/DDBJ whole genome shotgun (WGS) entry which is preliminary data.</text>
</comment>
<protein>
    <submittedName>
        <fullName evidence="1">Uncharacterized protein</fullName>
    </submittedName>
</protein>
<organism evidence="1 2">
    <name type="scientific">Candidatus Beckwithbacteria bacterium CG23_combo_of_CG06-09_8_20_14_all_47_9</name>
    <dbReference type="NCBI Taxonomy" id="1974498"/>
    <lineage>
        <taxon>Bacteria</taxon>
        <taxon>Candidatus Beckwithiibacteriota</taxon>
    </lineage>
</organism>
<reference evidence="1 2" key="1">
    <citation type="submission" date="2017-09" db="EMBL/GenBank/DDBJ databases">
        <title>Depth-based differentiation of microbial function through sediment-hosted aquifers and enrichment of novel symbionts in the deep terrestrial subsurface.</title>
        <authorList>
            <person name="Probst A.J."/>
            <person name="Ladd B."/>
            <person name="Jarett J.K."/>
            <person name="Geller-Mcgrath D.E."/>
            <person name="Sieber C.M."/>
            <person name="Emerson J.B."/>
            <person name="Anantharaman K."/>
            <person name="Thomas B.C."/>
            <person name="Malmstrom R."/>
            <person name="Stieglmeier M."/>
            <person name="Klingl A."/>
            <person name="Woyke T."/>
            <person name="Ryan C.M."/>
            <person name="Banfield J.F."/>
        </authorList>
    </citation>
    <scope>NUCLEOTIDE SEQUENCE [LARGE SCALE GENOMIC DNA]</scope>
    <source>
        <strain evidence="1">CG23_combo_of_CG06-09_8_20_14_all_47_9</strain>
    </source>
</reference>
<accession>A0A2H0B371</accession>
<evidence type="ECO:0000313" key="2">
    <source>
        <dbReference type="Proteomes" id="UP000231081"/>
    </source>
</evidence>
<sequence length="90" mass="10208">MKMLKDMWIGLLPPDREKQVLQAFFIITKTFALGTGLKTVDEIVEYRQKVEPITGLTRQILLGRAITDLSLPDGRINGWSKSKFTNTNSI</sequence>
<evidence type="ECO:0000313" key="1">
    <source>
        <dbReference type="EMBL" id="PIP52071.1"/>
    </source>
</evidence>
<proteinExistence type="predicted"/>